<protein>
    <submittedName>
        <fullName evidence="6">Uncharacterized protein</fullName>
    </submittedName>
</protein>
<dbReference type="Proteomes" id="UP000541444">
    <property type="component" value="Unassembled WGS sequence"/>
</dbReference>
<accession>A0A7J7PDA2</accession>
<reference evidence="6 7" key="1">
    <citation type="journal article" date="2020" name="IScience">
        <title>Genome Sequencing of the Endangered Kingdonia uniflora (Circaeasteraceae, Ranunculales) Reveals Potential Mechanisms of Evolutionary Specialization.</title>
        <authorList>
            <person name="Sun Y."/>
            <person name="Deng T."/>
            <person name="Zhang A."/>
            <person name="Moore M.J."/>
            <person name="Landis J.B."/>
            <person name="Lin N."/>
            <person name="Zhang H."/>
            <person name="Zhang X."/>
            <person name="Huang J."/>
            <person name="Zhang X."/>
            <person name="Sun H."/>
            <person name="Wang H."/>
        </authorList>
    </citation>
    <scope>NUCLEOTIDE SEQUENCE [LARGE SCALE GENOMIC DNA]</scope>
    <source>
        <strain evidence="6">TB1705</strain>
        <tissue evidence="6">Leaf</tissue>
    </source>
</reference>
<comment type="similarity">
    <text evidence="2">Belongs to the NUP186/NUP192/NUP205 family.</text>
</comment>
<proteinExistence type="inferred from homology"/>
<evidence type="ECO:0000313" key="7">
    <source>
        <dbReference type="Proteomes" id="UP000541444"/>
    </source>
</evidence>
<comment type="subcellular location">
    <subcellularLocation>
        <location evidence="1">Nucleus</location>
    </subcellularLocation>
</comment>
<keyword evidence="5" id="KW-0812">Transmembrane</keyword>
<comment type="caution">
    <text evidence="6">The sequence shown here is derived from an EMBL/GenBank/DDBJ whole genome shotgun (WGS) entry which is preliminary data.</text>
</comment>
<evidence type="ECO:0000256" key="1">
    <source>
        <dbReference type="ARBA" id="ARBA00004123"/>
    </source>
</evidence>
<evidence type="ECO:0000256" key="3">
    <source>
        <dbReference type="ARBA" id="ARBA00022448"/>
    </source>
</evidence>
<dbReference type="PANTHER" id="PTHR31344:SF0">
    <property type="entry name" value="NUCLEAR PORE COMPLEX PROTEIN NUP205"/>
    <property type="match status" value="1"/>
</dbReference>
<keyword evidence="3" id="KW-0813">Transport</keyword>
<dbReference type="AlphaFoldDB" id="A0A7J7PDA2"/>
<dbReference type="PANTHER" id="PTHR31344">
    <property type="entry name" value="NUCLEAR PORE COMPLEX PROTEIN NUP205"/>
    <property type="match status" value="1"/>
</dbReference>
<feature type="transmembrane region" description="Helical" evidence="5">
    <location>
        <begin position="255"/>
        <end position="273"/>
    </location>
</feature>
<dbReference type="EMBL" id="JACGCM010000002">
    <property type="protein sequence ID" value="KAF6177152.1"/>
    <property type="molecule type" value="Genomic_DNA"/>
</dbReference>
<keyword evidence="5" id="KW-1133">Transmembrane helix</keyword>
<name>A0A7J7PDA2_9MAGN</name>
<gene>
    <name evidence="6" type="ORF">GIB67_025489</name>
</gene>
<sequence>NDTFDHGVHYSFLTFWHGWPCTIIAEDKCVKLFSLVPLLLKTNASNSLVEDYVACLELRSEECQMIENSRDDTGVLIIQLLIDNINRIVPNVTHLLLKFDMDIPVERTVILDILENLSKPDVNALLHEFGFQLLYELCLDPLTCVPIMDMLSTKKYQFFLKHLHTIGVAPLPKRNNNQIVRITSLYQYLILFSYPFILTDCYDGSDEYDSNISYQNTCFQNGNNNMTRTFSSEVIARDKEDKVTLEELVERLRELKVIFFLEVILCMLVLYYLRRRIILKKRVTLSELSLLNDCLSSSR</sequence>
<keyword evidence="7" id="KW-1185">Reference proteome</keyword>
<evidence type="ECO:0000256" key="2">
    <source>
        <dbReference type="ARBA" id="ARBA00005892"/>
    </source>
</evidence>
<feature type="non-terminal residue" evidence="6">
    <location>
        <position position="299"/>
    </location>
</feature>
<keyword evidence="4" id="KW-0539">Nucleus</keyword>
<dbReference type="InterPro" id="IPR021827">
    <property type="entry name" value="Nup186/Nup192/Nup205"/>
</dbReference>
<evidence type="ECO:0000256" key="4">
    <source>
        <dbReference type="ARBA" id="ARBA00023242"/>
    </source>
</evidence>
<evidence type="ECO:0000313" key="6">
    <source>
        <dbReference type="EMBL" id="KAF6177152.1"/>
    </source>
</evidence>
<keyword evidence="5" id="KW-0472">Membrane</keyword>
<dbReference type="OrthoDB" id="2019644at2759"/>
<dbReference type="GO" id="GO:0005643">
    <property type="term" value="C:nuclear pore"/>
    <property type="evidence" value="ECO:0007669"/>
    <property type="project" value="InterPro"/>
</dbReference>
<organism evidence="6 7">
    <name type="scientific">Kingdonia uniflora</name>
    <dbReference type="NCBI Taxonomy" id="39325"/>
    <lineage>
        <taxon>Eukaryota</taxon>
        <taxon>Viridiplantae</taxon>
        <taxon>Streptophyta</taxon>
        <taxon>Embryophyta</taxon>
        <taxon>Tracheophyta</taxon>
        <taxon>Spermatophyta</taxon>
        <taxon>Magnoliopsida</taxon>
        <taxon>Ranunculales</taxon>
        <taxon>Circaeasteraceae</taxon>
        <taxon>Kingdonia</taxon>
    </lineage>
</organism>
<evidence type="ECO:0000256" key="5">
    <source>
        <dbReference type="SAM" id="Phobius"/>
    </source>
</evidence>